<accession>A0ABM5Z5L0</accession>
<proteinExistence type="predicted"/>
<gene>
    <name evidence="2" type="ORF">CPter291_1960</name>
</gene>
<organism evidence="2 3">
    <name type="scientific">Collimonas pratensis</name>
    <dbReference type="NCBI Taxonomy" id="279113"/>
    <lineage>
        <taxon>Bacteria</taxon>
        <taxon>Pseudomonadati</taxon>
        <taxon>Pseudomonadota</taxon>
        <taxon>Betaproteobacteria</taxon>
        <taxon>Burkholderiales</taxon>
        <taxon>Oxalobacteraceae</taxon>
        <taxon>Collimonas</taxon>
    </lineage>
</organism>
<keyword evidence="1" id="KW-0732">Signal</keyword>
<feature type="chain" id="PRO_5045160320" description="SH3 domain-containing protein" evidence="1">
    <location>
        <begin position="18"/>
        <end position="470"/>
    </location>
</feature>
<keyword evidence="3" id="KW-1185">Reference proteome</keyword>
<dbReference type="EMBL" id="CP013236">
    <property type="protein sequence ID" value="AMP14225.1"/>
    <property type="molecule type" value="Genomic_DNA"/>
</dbReference>
<dbReference type="Proteomes" id="UP000074914">
    <property type="component" value="Chromosome"/>
</dbReference>
<evidence type="ECO:0000256" key="1">
    <source>
        <dbReference type="SAM" id="SignalP"/>
    </source>
</evidence>
<sequence>MMLAALALVAIVTQDSAALRAAPRESAQQQAVLWQGDSLEVRGEKMDYLQVYDHRRERGGYIRASQVRTQSLEAKDAPDLLAVVRFLRDTPGAEALGISYAAAYLKAAPAEAIGPEPFDALGTMADRLARRASAKRGKADDTVLSAHLEVASSYGIGMQGFERDGRIQLCYNGEAFRRVLAMKSNDGQRARAALALTRPECVDPSITPTERNSLDTWRADILDRVQLTELPEYEKNRLHLRRAGVWASIAFERARLRQPAQDAANRALQELAAVNQTEIAEPDASAYTDAAVRVAASRWAAEPEPVTAAGSGLAVVTAPGESGETCVTLVDAKHDQKNPLFKRCTYGLVWKASVSVNAQQTALALAVQPLDSWRELWVFHQGDKGWSVDILPPAANAPDVGYLEFAGWVPGSAKMLAVREARVDGRFKRSFEVLRMDTMDVEKQADSPRSLSLFYKWQDPAWKRGTLSLR</sequence>
<name>A0ABM5Z5L0_9BURK</name>
<evidence type="ECO:0000313" key="2">
    <source>
        <dbReference type="EMBL" id="AMP14225.1"/>
    </source>
</evidence>
<dbReference type="RefSeq" id="WP_062114257.1">
    <property type="nucleotide sequence ID" value="NZ_CP013236.1"/>
</dbReference>
<feature type="signal peptide" evidence="1">
    <location>
        <begin position="1"/>
        <end position="17"/>
    </location>
</feature>
<reference evidence="2 3" key="1">
    <citation type="submission" date="2015-11" db="EMBL/GenBank/DDBJ databases">
        <title>Exploring the genomic traits of fungus-feeding bacterial genus Collimonas.</title>
        <authorList>
            <person name="Song C."/>
            <person name="Schmidt R."/>
            <person name="de Jager V."/>
            <person name="Krzyzanowska D."/>
            <person name="Jongedijk E."/>
            <person name="Cankar K."/>
            <person name="Beekwilder J."/>
            <person name="van Veen A."/>
            <person name="de Boer W."/>
            <person name="van Veen J.A."/>
            <person name="Garbeva P."/>
        </authorList>
    </citation>
    <scope>NUCLEOTIDE SEQUENCE [LARGE SCALE GENOMIC DNA]</scope>
    <source>
        <strain evidence="2 3">Ter291</strain>
    </source>
</reference>
<evidence type="ECO:0008006" key="4">
    <source>
        <dbReference type="Google" id="ProtNLM"/>
    </source>
</evidence>
<protein>
    <recommendedName>
        <fullName evidence="4">SH3 domain-containing protein</fullName>
    </recommendedName>
</protein>
<evidence type="ECO:0000313" key="3">
    <source>
        <dbReference type="Proteomes" id="UP000074914"/>
    </source>
</evidence>